<keyword evidence="1" id="KW-0472">Membrane</keyword>
<feature type="transmembrane region" description="Helical" evidence="1">
    <location>
        <begin position="100"/>
        <end position="116"/>
    </location>
</feature>
<organism evidence="2 3">
    <name type="scientific">Ohtaekwangia kribbensis</name>
    <dbReference type="NCBI Taxonomy" id="688913"/>
    <lineage>
        <taxon>Bacteria</taxon>
        <taxon>Pseudomonadati</taxon>
        <taxon>Bacteroidota</taxon>
        <taxon>Cytophagia</taxon>
        <taxon>Cytophagales</taxon>
        <taxon>Fulvivirgaceae</taxon>
        <taxon>Ohtaekwangia</taxon>
    </lineage>
</organism>
<dbReference type="PANTHER" id="PTHR34262:SF1">
    <property type="entry name" value="TRANSMEMBRANE PROTEIN 220"/>
    <property type="match status" value="1"/>
</dbReference>
<dbReference type="Proteomes" id="UP001597112">
    <property type="component" value="Unassembled WGS sequence"/>
</dbReference>
<comment type="caution">
    <text evidence="2">The sequence shown here is derived from an EMBL/GenBank/DDBJ whole genome shotgun (WGS) entry which is preliminary data.</text>
</comment>
<dbReference type="Pfam" id="PF15071">
    <property type="entry name" value="TMEM220"/>
    <property type="match status" value="1"/>
</dbReference>
<keyword evidence="3" id="KW-1185">Reference proteome</keyword>
<protein>
    <submittedName>
        <fullName evidence="2">Transmembrane 220 family protein</fullName>
    </submittedName>
</protein>
<evidence type="ECO:0000313" key="3">
    <source>
        <dbReference type="Proteomes" id="UP001597112"/>
    </source>
</evidence>
<feature type="transmembrane region" description="Helical" evidence="1">
    <location>
        <begin position="26"/>
        <end position="44"/>
    </location>
</feature>
<dbReference type="PANTHER" id="PTHR34262">
    <property type="entry name" value="TRANSMEMBRANE PROTEIN 220"/>
    <property type="match status" value="1"/>
</dbReference>
<dbReference type="RefSeq" id="WP_377573689.1">
    <property type="nucleotide sequence ID" value="NZ_JBHTKA010000001.1"/>
</dbReference>
<evidence type="ECO:0000256" key="1">
    <source>
        <dbReference type="SAM" id="Phobius"/>
    </source>
</evidence>
<dbReference type="EMBL" id="JBHTKA010000001">
    <property type="protein sequence ID" value="MFD0997910.1"/>
    <property type="molecule type" value="Genomic_DNA"/>
</dbReference>
<accession>A0ABW3JW46</accession>
<keyword evidence="1 2" id="KW-0812">Transmembrane</keyword>
<feature type="transmembrane region" description="Helical" evidence="1">
    <location>
        <begin position="51"/>
        <end position="71"/>
    </location>
</feature>
<name>A0ABW3JW46_9BACT</name>
<proteinExistence type="predicted"/>
<gene>
    <name evidence="2" type="ORF">ACFQ21_01290</name>
</gene>
<evidence type="ECO:0000313" key="2">
    <source>
        <dbReference type="EMBL" id="MFD0997910.1"/>
    </source>
</evidence>
<dbReference type="InterPro" id="IPR029377">
    <property type="entry name" value="TMEM220"/>
</dbReference>
<sequence length="122" mass="14198">MRVVNFILAIMFLGFAFLQLNDPDPALWIVIYGVMAVFCITAMFEVYSRKAILAVMIIYGIYSLFYIPGVMEWLQQEDRSALFDDVAKMEHLYIEESREFLGLLICIVVLAFYLYRSGKRSK</sequence>
<keyword evidence="1" id="KW-1133">Transmembrane helix</keyword>
<reference evidence="3" key="1">
    <citation type="journal article" date="2019" name="Int. J. Syst. Evol. Microbiol.">
        <title>The Global Catalogue of Microorganisms (GCM) 10K type strain sequencing project: providing services to taxonomists for standard genome sequencing and annotation.</title>
        <authorList>
            <consortium name="The Broad Institute Genomics Platform"/>
            <consortium name="The Broad Institute Genome Sequencing Center for Infectious Disease"/>
            <person name="Wu L."/>
            <person name="Ma J."/>
        </authorList>
    </citation>
    <scope>NUCLEOTIDE SEQUENCE [LARGE SCALE GENOMIC DNA]</scope>
    <source>
        <strain evidence="3">CCUG 58938</strain>
    </source>
</reference>